<keyword evidence="1" id="KW-0812">Transmembrane</keyword>
<name>A0A2D3LN98_PREIN</name>
<sequence length="172" mass="19428">MGFAKNLGKGLIRSAVNQVGRDAGKVISNQLYGNAHSTSHRIVNNNDTFISDKSESVGEYIKEQTAAGVVWRIIFAFIFNFIGGPLLIIYGLKKKSKANFVTIYKYEEVATYVRDRRFKTGVRHDGYITVKKKCYALADEYTINRNRRIANIYIWSGIAITLLYLAFTIIAS</sequence>
<evidence type="ECO:0000313" key="3">
    <source>
        <dbReference type="Proteomes" id="UP000230742"/>
    </source>
</evidence>
<accession>A0A2D3LN98</accession>
<evidence type="ECO:0000256" key="1">
    <source>
        <dbReference type="SAM" id="Phobius"/>
    </source>
</evidence>
<evidence type="ECO:0000313" key="2">
    <source>
        <dbReference type="EMBL" id="ATV32068.1"/>
    </source>
</evidence>
<dbReference type="RefSeq" id="WP_100014898.1">
    <property type="nucleotide sequence ID" value="NZ_CP024728.1"/>
</dbReference>
<dbReference type="Proteomes" id="UP000230742">
    <property type="component" value="Chromosome 2"/>
</dbReference>
<organism evidence="2 3">
    <name type="scientific">Prevotella intermedia</name>
    <dbReference type="NCBI Taxonomy" id="28131"/>
    <lineage>
        <taxon>Bacteria</taxon>
        <taxon>Pseudomonadati</taxon>
        <taxon>Bacteroidota</taxon>
        <taxon>Bacteroidia</taxon>
        <taxon>Bacteroidales</taxon>
        <taxon>Prevotellaceae</taxon>
        <taxon>Prevotella</taxon>
    </lineage>
</organism>
<dbReference type="EMBL" id="CP024728">
    <property type="protein sequence ID" value="ATV32068.1"/>
    <property type="molecule type" value="Genomic_DNA"/>
</dbReference>
<proteinExistence type="predicted"/>
<reference evidence="2 3" key="1">
    <citation type="submission" date="2017-11" db="EMBL/GenBank/DDBJ databases">
        <title>Genome sequencing of Prevotella intermedia KCOM 1949.</title>
        <authorList>
            <person name="Kook J.-K."/>
            <person name="Park S.-N."/>
            <person name="Lim Y.K."/>
        </authorList>
    </citation>
    <scope>NUCLEOTIDE SEQUENCE [LARGE SCALE GENOMIC DNA]</scope>
    <source>
        <strain evidence="2 3">KCOM 1949</strain>
    </source>
</reference>
<dbReference type="AlphaFoldDB" id="A0A2D3LN98"/>
<keyword evidence="1" id="KW-1133">Transmembrane helix</keyword>
<gene>
    <name evidence="2" type="ORF">CTM46_11280</name>
</gene>
<keyword evidence="1" id="KW-0472">Membrane</keyword>
<protein>
    <submittedName>
        <fullName evidence="2">Uncharacterized protein</fullName>
    </submittedName>
</protein>
<feature type="transmembrane region" description="Helical" evidence="1">
    <location>
        <begin position="152"/>
        <end position="171"/>
    </location>
</feature>
<feature type="transmembrane region" description="Helical" evidence="1">
    <location>
        <begin position="69"/>
        <end position="92"/>
    </location>
</feature>